<gene>
    <name evidence="3" type="ORF">MU846_01330</name>
</gene>
<keyword evidence="3" id="KW-0378">Hydrolase</keyword>
<name>A0ABT0E3F8_9GAMM</name>
<proteinExistence type="predicted"/>
<feature type="transmembrane region" description="Helical" evidence="1">
    <location>
        <begin position="7"/>
        <end position="25"/>
    </location>
</feature>
<sequence length="323" mass="35378">MFQVIRYLVGAVLVLVLAVAIYIGLNWAPDKPVSELAGRWAAPPSTFIEVMGMQVHVRDEMAAGANPDAMPIVLLHGTSDSLHTWGGWAEVLQAERRVVRFDLPGFGLTGPFPAGDYSIEHYVRFVLAVMDTLDIPQAIIAGNSFGGHLAWEVAYEAPERVPALVLVDAAGYLFETESMPIGFRIAQIPALAPVMNRVLPRGMVESSVRNVYADPGKVTPELVDRYYELTLREGNRAALSARFQQARGRSDAAERLATLQMPALILWGGQDRLITPESALRFERDLPAGTLHMFPELGHVPQEEDAAATVAVVREFIASREVP</sequence>
<dbReference type="RefSeq" id="WP_246947463.1">
    <property type="nucleotide sequence ID" value="NZ_JALKII010000001.1"/>
</dbReference>
<protein>
    <submittedName>
        <fullName evidence="3">Alpha/beta fold hydrolase</fullName>
    </submittedName>
</protein>
<accession>A0ABT0E3F8</accession>
<keyword evidence="1" id="KW-0812">Transmembrane</keyword>
<dbReference type="InterPro" id="IPR000073">
    <property type="entry name" value="AB_hydrolase_1"/>
</dbReference>
<dbReference type="EMBL" id="JALKII010000001">
    <property type="protein sequence ID" value="MCK0536346.1"/>
    <property type="molecule type" value="Genomic_DNA"/>
</dbReference>
<comment type="caution">
    <text evidence="3">The sequence shown here is derived from an EMBL/GenBank/DDBJ whole genome shotgun (WGS) entry which is preliminary data.</text>
</comment>
<dbReference type="Proteomes" id="UP001165524">
    <property type="component" value="Unassembled WGS sequence"/>
</dbReference>
<keyword evidence="4" id="KW-1185">Reference proteome</keyword>
<evidence type="ECO:0000256" key="1">
    <source>
        <dbReference type="SAM" id="Phobius"/>
    </source>
</evidence>
<dbReference type="PANTHER" id="PTHR43689:SF8">
    <property type="entry name" value="ALPHA_BETA-HYDROLASES SUPERFAMILY PROTEIN"/>
    <property type="match status" value="1"/>
</dbReference>
<dbReference type="Gene3D" id="3.40.50.1820">
    <property type="entry name" value="alpha/beta hydrolase"/>
    <property type="match status" value="1"/>
</dbReference>
<dbReference type="GO" id="GO:0016787">
    <property type="term" value="F:hydrolase activity"/>
    <property type="evidence" value="ECO:0007669"/>
    <property type="project" value="UniProtKB-KW"/>
</dbReference>
<organism evidence="3 4">
    <name type="scientific">Alcanivorax quisquiliarum</name>
    <dbReference type="NCBI Taxonomy" id="2933565"/>
    <lineage>
        <taxon>Bacteria</taxon>
        <taxon>Pseudomonadati</taxon>
        <taxon>Pseudomonadota</taxon>
        <taxon>Gammaproteobacteria</taxon>
        <taxon>Oceanospirillales</taxon>
        <taxon>Alcanivoracaceae</taxon>
        <taxon>Alcanivorax</taxon>
    </lineage>
</organism>
<reference evidence="3" key="1">
    <citation type="submission" date="2022-04" db="EMBL/GenBank/DDBJ databases">
        <title>Alcanivorax sp. CY1518 draft genome sequence.</title>
        <authorList>
            <person name="Zhao G."/>
            <person name="An M."/>
        </authorList>
    </citation>
    <scope>NUCLEOTIDE SEQUENCE</scope>
    <source>
        <strain evidence="3">CY1518</strain>
    </source>
</reference>
<evidence type="ECO:0000259" key="2">
    <source>
        <dbReference type="Pfam" id="PF00561"/>
    </source>
</evidence>
<evidence type="ECO:0000313" key="3">
    <source>
        <dbReference type="EMBL" id="MCK0536346.1"/>
    </source>
</evidence>
<feature type="domain" description="AB hydrolase-1" evidence="2">
    <location>
        <begin position="71"/>
        <end position="305"/>
    </location>
</feature>
<keyword evidence="1" id="KW-0472">Membrane</keyword>
<dbReference type="InterPro" id="IPR029058">
    <property type="entry name" value="AB_hydrolase_fold"/>
</dbReference>
<dbReference type="PRINTS" id="PR00111">
    <property type="entry name" value="ABHYDROLASE"/>
</dbReference>
<keyword evidence="1" id="KW-1133">Transmembrane helix</keyword>
<dbReference type="SUPFAM" id="SSF53474">
    <property type="entry name" value="alpha/beta-Hydrolases"/>
    <property type="match status" value="1"/>
</dbReference>
<dbReference type="PANTHER" id="PTHR43689">
    <property type="entry name" value="HYDROLASE"/>
    <property type="match status" value="1"/>
</dbReference>
<evidence type="ECO:0000313" key="4">
    <source>
        <dbReference type="Proteomes" id="UP001165524"/>
    </source>
</evidence>
<dbReference type="Pfam" id="PF00561">
    <property type="entry name" value="Abhydrolase_1"/>
    <property type="match status" value="1"/>
</dbReference>